<dbReference type="SUPFAM" id="SSF52799">
    <property type="entry name" value="(Phosphotyrosine protein) phosphatases II"/>
    <property type="match status" value="1"/>
</dbReference>
<keyword evidence="3" id="KW-1185">Reference proteome</keyword>
<dbReference type="Pfam" id="PF22785">
    <property type="entry name" value="Tc-R-P"/>
    <property type="match status" value="1"/>
</dbReference>
<dbReference type="PROSITE" id="PS50056">
    <property type="entry name" value="TYR_PHOSPHATASE_2"/>
    <property type="match status" value="1"/>
</dbReference>
<proteinExistence type="predicted"/>
<evidence type="ECO:0000313" key="3">
    <source>
        <dbReference type="Proteomes" id="UP001409585"/>
    </source>
</evidence>
<dbReference type="InterPro" id="IPR016130">
    <property type="entry name" value="Tyr_Pase_AS"/>
</dbReference>
<evidence type="ECO:0000259" key="1">
    <source>
        <dbReference type="PROSITE" id="PS50056"/>
    </source>
</evidence>
<protein>
    <recommendedName>
        <fullName evidence="1">Tyrosine specific protein phosphatases domain-containing protein</fullName>
    </recommendedName>
</protein>
<evidence type="ECO:0000313" key="2">
    <source>
        <dbReference type="EMBL" id="GAA4942404.1"/>
    </source>
</evidence>
<dbReference type="InterPro" id="IPR029021">
    <property type="entry name" value="Prot-tyrosine_phosphatase-like"/>
</dbReference>
<organism evidence="2 3">
    <name type="scientific">Halioxenophilus aromaticivorans</name>
    <dbReference type="NCBI Taxonomy" id="1306992"/>
    <lineage>
        <taxon>Bacteria</taxon>
        <taxon>Pseudomonadati</taxon>
        <taxon>Pseudomonadota</taxon>
        <taxon>Gammaproteobacteria</taxon>
        <taxon>Alteromonadales</taxon>
        <taxon>Alteromonadaceae</taxon>
        <taxon>Halioxenophilus</taxon>
    </lineage>
</organism>
<dbReference type="PROSITE" id="PS00383">
    <property type="entry name" value="TYR_PHOSPHATASE_1"/>
    <property type="match status" value="1"/>
</dbReference>
<comment type="caution">
    <text evidence="2">The sequence shown here is derived from an EMBL/GenBank/DDBJ whole genome shotgun (WGS) entry which is preliminary data.</text>
</comment>
<feature type="domain" description="Tyrosine specific protein phosphatases" evidence="1">
    <location>
        <begin position="207"/>
        <end position="274"/>
    </location>
</feature>
<dbReference type="EMBL" id="BAABLX010000016">
    <property type="protein sequence ID" value="GAA4942404.1"/>
    <property type="molecule type" value="Genomic_DNA"/>
</dbReference>
<dbReference type="InterPro" id="IPR000387">
    <property type="entry name" value="Tyr_Pase_dom"/>
</dbReference>
<reference evidence="3" key="1">
    <citation type="journal article" date="2019" name="Int. J. Syst. Evol. Microbiol.">
        <title>The Global Catalogue of Microorganisms (GCM) 10K type strain sequencing project: providing services to taxonomists for standard genome sequencing and annotation.</title>
        <authorList>
            <consortium name="The Broad Institute Genomics Platform"/>
            <consortium name="The Broad Institute Genome Sequencing Center for Infectious Disease"/>
            <person name="Wu L."/>
            <person name="Ma J."/>
        </authorList>
    </citation>
    <scope>NUCLEOTIDE SEQUENCE [LARGE SCALE GENOMIC DNA]</scope>
    <source>
        <strain evidence="3">JCM 19134</strain>
    </source>
</reference>
<dbReference type="Proteomes" id="UP001409585">
    <property type="component" value="Unassembled WGS sequence"/>
</dbReference>
<dbReference type="RefSeq" id="WP_345421358.1">
    <property type="nucleotide sequence ID" value="NZ_AP031496.1"/>
</dbReference>
<accession>A0AAV3U2N2</accession>
<dbReference type="AlphaFoldDB" id="A0AAV3U2N2"/>
<sequence length="293" mass="32196">MENRNKFESSAVVSLFQHAGLNAPLPLKAGLGDDQLNAFLQGDGSVEIDGRRYADIDVAMGAEARHTSGDAWQFWSWYNEDHRTWSPLAQLRAKQARRLAHSTTSQSITAYPARRNAPPRVNTLQYPKGPGEIGFMACPGLTGNEPLNQELEALQCWGCATIVSLVEPHEFTMLGVPDFAQSVQSKNMIWLHLPIRDGHAPDMAFESKWRQVAPLLHRQLACGSSVVFHCHNGQGRSALACSRMLIEAGLTSGQAIHTVESTLATAFDSRHQERYLTNHAWGADAELAESALA</sequence>
<name>A0AAV3U2N2_9ALTE</name>
<dbReference type="Gene3D" id="3.90.190.10">
    <property type="entry name" value="Protein tyrosine phosphatase superfamily"/>
    <property type="match status" value="1"/>
</dbReference>
<gene>
    <name evidence="2" type="ORF">GCM10025791_21130</name>
</gene>